<keyword evidence="2 4" id="KW-0472">Membrane</keyword>
<sequence length="935" mass="106430">MNCMKRGFFAALLLLIGVLRLQAQEIIGNVYEAKTNLPIIGATIEIEGDKPVAVTDIDGNFTITDLKAGKYNLIVRYVGYKTKKIDGVETQASGADKMLKVALETDEKQLQEVSVTAVARRNTEQAMIQVVKNSSVIVSNISAQEISRTQDSNAGEVIRRIPGVSLIEDKFVMVRGLSQRYNNVWINGGAVPSSEADSRAFSFDIIPSSQIDNLTIVKTPAPEYPADYSGGFIIVNTKEIPTENSFSALLGGNWNTQSAFQDFKYYKGSGTDFLGFDSGKRMLGGGFRAHLNNFGNERIDLMGNELNNDWTTHTRQPFGDLKMALNWNHRWNLGEHRMGLIAMMNYSNETRAYRGMENNLFGIYDAQNDQQNYLRHSLDDQYNHNVRLGAMLNLTFLTANGLNKFQFKNIFNQIGNSRYTWREGISAQSNQEHSAEYYYRSRATYNTQFTGKHTIKNDELDWNVGYAYANRMIPDRRRYLTDDAIETGRMALTTGNDISREWTRLNEHIVSAGVNDKHHFAFGNFEPIVQAGAYAEYRTRDYDTREFIYNWDASDNNMPMGFRYMDMTELLSNPNNFGSDKLYLLEQMNMRNDYIGHNTLGAGYLSVSLPFGKLGIYAGVRFEHNNMELISNAKDTEVSHVSTYYKNNDFFPSLNATYKFNEQHQLRASYGRSINRPEFREVSSSVFYDFDLASNVQGNAKLKNCYVDNIDLRYEFYPGKSEIISLAAFYKHFDSPIEWTYTVSGGTDLIYSYKNAQSANSYGVELDIRKRLDFMGLPDFSWSFNGALIKSKVNFEAGAKEANRPMQGQSPYLINSGFFYINEKYGWNVSLLYNRIGKRIIGVGRSEGTTSGNDVNSRVPDSYEMPRDVIDLTASKKFGKHWELKLSLRDLLAQKVNYKQFADVTYADGTYRKVEEVTRSYRPGHNIGFSAIYKF</sequence>
<dbReference type="OrthoDB" id="9768470at2"/>
<dbReference type="Pfam" id="PF13715">
    <property type="entry name" value="CarbopepD_reg_2"/>
    <property type="match status" value="1"/>
</dbReference>
<protein>
    <submittedName>
        <fullName evidence="8">TonB-dependent receptor</fullName>
    </submittedName>
</protein>
<feature type="signal peptide" evidence="5">
    <location>
        <begin position="1"/>
        <end position="23"/>
    </location>
</feature>
<reference evidence="9" key="1">
    <citation type="submission" date="2019-05" db="EMBL/GenBank/DDBJ databases">
        <title>Prevotella brunnea sp. nov., isolated from a wound of a patient.</title>
        <authorList>
            <person name="Buhl M."/>
        </authorList>
    </citation>
    <scope>NUCLEOTIDE SEQUENCE [LARGE SCALE GENOMIC DNA]</scope>
    <source>
        <strain evidence="9">A2672</strain>
    </source>
</reference>
<keyword evidence="4" id="KW-0798">TonB box</keyword>
<dbReference type="Pfam" id="PF00593">
    <property type="entry name" value="TonB_dep_Rec_b-barrel"/>
    <property type="match status" value="1"/>
</dbReference>
<dbReference type="InterPro" id="IPR036942">
    <property type="entry name" value="Beta-barrel_TonB_sf"/>
</dbReference>
<dbReference type="Gene3D" id="2.40.170.20">
    <property type="entry name" value="TonB-dependent receptor, beta-barrel domain"/>
    <property type="match status" value="1"/>
</dbReference>
<evidence type="ECO:0000256" key="3">
    <source>
        <dbReference type="ARBA" id="ARBA00023237"/>
    </source>
</evidence>
<dbReference type="Gene3D" id="2.60.40.1120">
    <property type="entry name" value="Carboxypeptidase-like, regulatory domain"/>
    <property type="match status" value="1"/>
</dbReference>
<evidence type="ECO:0000256" key="5">
    <source>
        <dbReference type="SAM" id="SignalP"/>
    </source>
</evidence>
<dbReference type="PANTHER" id="PTHR40980">
    <property type="entry name" value="PLUG DOMAIN-CONTAINING PROTEIN"/>
    <property type="match status" value="1"/>
</dbReference>
<evidence type="ECO:0000256" key="1">
    <source>
        <dbReference type="ARBA" id="ARBA00004442"/>
    </source>
</evidence>
<dbReference type="InterPro" id="IPR037066">
    <property type="entry name" value="Plug_dom_sf"/>
</dbReference>
<dbReference type="InterPro" id="IPR000531">
    <property type="entry name" value="Beta-barrel_TonB"/>
</dbReference>
<dbReference type="SUPFAM" id="SSF56935">
    <property type="entry name" value="Porins"/>
    <property type="match status" value="1"/>
</dbReference>
<dbReference type="Gene3D" id="2.170.130.10">
    <property type="entry name" value="TonB-dependent receptor, plug domain"/>
    <property type="match status" value="1"/>
</dbReference>
<evidence type="ECO:0000256" key="4">
    <source>
        <dbReference type="RuleBase" id="RU003357"/>
    </source>
</evidence>
<dbReference type="EMBL" id="SDIK01000056">
    <property type="protein sequence ID" value="TXJ60869.1"/>
    <property type="molecule type" value="Genomic_DNA"/>
</dbReference>
<organism evidence="8 9">
    <name type="scientific">Prevotella brunnea</name>
    <dbReference type="NCBI Taxonomy" id="2508867"/>
    <lineage>
        <taxon>Bacteria</taxon>
        <taxon>Pseudomonadati</taxon>
        <taxon>Bacteroidota</taxon>
        <taxon>Bacteroidia</taxon>
        <taxon>Bacteroidales</taxon>
        <taxon>Prevotellaceae</taxon>
        <taxon>Prevotella</taxon>
    </lineage>
</organism>
<keyword evidence="3" id="KW-0998">Cell outer membrane</keyword>
<name>A0A5C8GGI3_9BACT</name>
<dbReference type="InterPro" id="IPR012910">
    <property type="entry name" value="Plug_dom"/>
</dbReference>
<keyword evidence="9" id="KW-1185">Reference proteome</keyword>
<feature type="domain" description="TonB-dependent receptor-like beta-barrel" evidence="6">
    <location>
        <begin position="411"/>
        <end position="889"/>
    </location>
</feature>
<dbReference type="RefSeq" id="WP_130829932.1">
    <property type="nucleotide sequence ID" value="NZ_SDIK01000056.1"/>
</dbReference>
<feature type="chain" id="PRO_5022706900" evidence="5">
    <location>
        <begin position="24"/>
        <end position="935"/>
    </location>
</feature>
<evidence type="ECO:0000313" key="9">
    <source>
        <dbReference type="Proteomes" id="UP000321612"/>
    </source>
</evidence>
<evidence type="ECO:0000256" key="2">
    <source>
        <dbReference type="ARBA" id="ARBA00023136"/>
    </source>
</evidence>
<comment type="caution">
    <text evidence="8">The sequence shown here is derived from an EMBL/GenBank/DDBJ whole genome shotgun (WGS) entry which is preliminary data.</text>
</comment>
<keyword evidence="5" id="KW-0732">Signal</keyword>
<dbReference type="InterPro" id="IPR008969">
    <property type="entry name" value="CarboxyPept-like_regulatory"/>
</dbReference>
<comment type="subcellular location">
    <subcellularLocation>
        <location evidence="1 4">Cell outer membrane</location>
    </subcellularLocation>
</comment>
<evidence type="ECO:0000259" key="7">
    <source>
        <dbReference type="Pfam" id="PF07715"/>
    </source>
</evidence>
<dbReference type="Proteomes" id="UP000321612">
    <property type="component" value="Unassembled WGS sequence"/>
</dbReference>
<comment type="similarity">
    <text evidence="4">Belongs to the TonB-dependent receptor family.</text>
</comment>
<evidence type="ECO:0000313" key="8">
    <source>
        <dbReference type="EMBL" id="TXJ60869.1"/>
    </source>
</evidence>
<dbReference type="GO" id="GO:0009279">
    <property type="term" value="C:cell outer membrane"/>
    <property type="evidence" value="ECO:0007669"/>
    <property type="project" value="UniProtKB-SubCell"/>
</dbReference>
<accession>A0A5C8GGI3</accession>
<dbReference type="SUPFAM" id="SSF49464">
    <property type="entry name" value="Carboxypeptidase regulatory domain-like"/>
    <property type="match status" value="1"/>
</dbReference>
<feature type="domain" description="TonB-dependent receptor plug" evidence="7">
    <location>
        <begin position="132"/>
        <end position="231"/>
    </location>
</feature>
<dbReference type="AlphaFoldDB" id="A0A5C8GGI3"/>
<gene>
    <name evidence="8" type="ORF">ETF27_07795</name>
</gene>
<dbReference type="PANTHER" id="PTHR40980:SF5">
    <property type="entry name" value="TONB-DEPENDENT RECEPTOR"/>
    <property type="match status" value="1"/>
</dbReference>
<keyword evidence="8" id="KW-0675">Receptor</keyword>
<dbReference type="Pfam" id="PF07715">
    <property type="entry name" value="Plug"/>
    <property type="match status" value="1"/>
</dbReference>
<evidence type="ECO:0000259" key="6">
    <source>
        <dbReference type="Pfam" id="PF00593"/>
    </source>
</evidence>
<proteinExistence type="inferred from homology"/>